<comment type="caution">
    <text evidence="1">The sequence shown here is derived from an EMBL/GenBank/DDBJ whole genome shotgun (WGS) entry which is preliminary data.</text>
</comment>
<proteinExistence type="predicted"/>
<accession>A0ABP8A2Z8</accession>
<name>A0ABP8A2Z8_9MICO</name>
<dbReference type="EMBL" id="BAABBW010000004">
    <property type="protein sequence ID" value="GAA4176579.1"/>
    <property type="molecule type" value="Genomic_DNA"/>
</dbReference>
<gene>
    <name evidence="1" type="ORF">GCM10022287_24020</name>
</gene>
<keyword evidence="2" id="KW-1185">Reference proteome</keyword>
<evidence type="ECO:0000313" key="2">
    <source>
        <dbReference type="Proteomes" id="UP001501079"/>
    </source>
</evidence>
<protein>
    <submittedName>
        <fullName evidence="1">Uncharacterized protein</fullName>
    </submittedName>
</protein>
<reference evidence="2" key="1">
    <citation type="journal article" date="2019" name="Int. J. Syst. Evol. Microbiol.">
        <title>The Global Catalogue of Microorganisms (GCM) 10K type strain sequencing project: providing services to taxonomists for standard genome sequencing and annotation.</title>
        <authorList>
            <consortium name="The Broad Institute Genomics Platform"/>
            <consortium name="The Broad Institute Genome Sequencing Center for Infectious Disease"/>
            <person name="Wu L."/>
            <person name="Ma J."/>
        </authorList>
    </citation>
    <scope>NUCLEOTIDE SEQUENCE [LARGE SCALE GENOMIC DNA]</scope>
    <source>
        <strain evidence="2">JCM 17591</strain>
    </source>
</reference>
<dbReference type="RefSeq" id="WP_344754700.1">
    <property type="nucleotide sequence ID" value="NZ_BAABBW010000004.1"/>
</dbReference>
<evidence type="ECO:0000313" key="1">
    <source>
        <dbReference type="EMBL" id="GAA4176579.1"/>
    </source>
</evidence>
<dbReference type="Proteomes" id="UP001501079">
    <property type="component" value="Unassembled WGS sequence"/>
</dbReference>
<organism evidence="1 2">
    <name type="scientific">Gryllotalpicola koreensis</name>
    <dbReference type="NCBI Taxonomy" id="993086"/>
    <lineage>
        <taxon>Bacteria</taxon>
        <taxon>Bacillati</taxon>
        <taxon>Actinomycetota</taxon>
        <taxon>Actinomycetes</taxon>
        <taxon>Micrococcales</taxon>
        <taxon>Microbacteriaceae</taxon>
        <taxon>Gryllotalpicola</taxon>
    </lineage>
</organism>
<sequence length="109" mass="12209">MRQIPSALLPHRNTSYRLPAGATPTGVVYADPVYPKRAQVVQKNKLVTNSQGQQVLASGWVYLDEVHVIRENTLVTIHRGTAWQQERRVVAVEHYAHPAVQGLVVAYLE</sequence>